<accession>A0A550BRV6</accession>
<dbReference type="InterPro" id="IPR036291">
    <property type="entry name" value="NAD(P)-bd_dom_sf"/>
</dbReference>
<dbReference type="EMBL" id="VDMD01000194">
    <property type="protein sequence ID" value="TRM55277.1"/>
    <property type="molecule type" value="Genomic_DNA"/>
</dbReference>
<name>A0A550BRV6_9AGAR</name>
<dbReference type="Gene3D" id="3.40.50.720">
    <property type="entry name" value="NAD(P)-binding Rossmann-like Domain"/>
    <property type="match status" value="1"/>
</dbReference>
<keyword evidence="3" id="KW-1185">Reference proteome</keyword>
<proteinExistence type="predicted"/>
<dbReference type="PANTHER" id="PTHR14097:SF8">
    <property type="entry name" value="NAD(P)-BINDING DOMAIN-CONTAINING PROTEIN"/>
    <property type="match status" value="1"/>
</dbReference>
<evidence type="ECO:0000313" key="2">
    <source>
        <dbReference type="EMBL" id="TRM55277.1"/>
    </source>
</evidence>
<dbReference type="AlphaFoldDB" id="A0A550BRV6"/>
<evidence type="ECO:0000256" key="1">
    <source>
        <dbReference type="SAM" id="MobiDB-lite"/>
    </source>
</evidence>
<organism evidence="2 3">
    <name type="scientific">Schizophyllum amplum</name>
    <dbReference type="NCBI Taxonomy" id="97359"/>
    <lineage>
        <taxon>Eukaryota</taxon>
        <taxon>Fungi</taxon>
        <taxon>Dikarya</taxon>
        <taxon>Basidiomycota</taxon>
        <taxon>Agaricomycotina</taxon>
        <taxon>Agaricomycetes</taxon>
        <taxon>Agaricomycetidae</taxon>
        <taxon>Agaricales</taxon>
        <taxon>Schizophyllaceae</taxon>
        <taxon>Schizophyllum</taxon>
    </lineage>
</organism>
<reference evidence="2 3" key="1">
    <citation type="journal article" date="2019" name="New Phytol.">
        <title>Comparative genomics reveals unique wood-decay strategies and fruiting body development in the Schizophyllaceae.</title>
        <authorList>
            <person name="Almasi E."/>
            <person name="Sahu N."/>
            <person name="Krizsan K."/>
            <person name="Balint B."/>
            <person name="Kovacs G.M."/>
            <person name="Kiss B."/>
            <person name="Cseklye J."/>
            <person name="Drula E."/>
            <person name="Henrissat B."/>
            <person name="Nagy I."/>
            <person name="Chovatia M."/>
            <person name="Adam C."/>
            <person name="LaButti K."/>
            <person name="Lipzen A."/>
            <person name="Riley R."/>
            <person name="Grigoriev I.V."/>
            <person name="Nagy L.G."/>
        </authorList>
    </citation>
    <scope>NUCLEOTIDE SEQUENCE [LARGE SCALE GENOMIC DNA]</scope>
    <source>
        <strain evidence="2 3">NL-1724</strain>
    </source>
</reference>
<evidence type="ECO:0000313" key="3">
    <source>
        <dbReference type="Proteomes" id="UP000320762"/>
    </source>
</evidence>
<feature type="region of interest" description="Disordered" evidence="1">
    <location>
        <begin position="55"/>
        <end position="87"/>
    </location>
</feature>
<dbReference type="PANTHER" id="PTHR14097">
    <property type="entry name" value="OXIDOREDUCTASE HTATIP2"/>
    <property type="match status" value="1"/>
</dbReference>
<dbReference type="OrthoDB" id="9975943at2759"/>
<feature type="region of interest" description="Disordered" evidence="1">
    <location>
        <begin position="276"/>
        <end position="301"/>
    </location>
</feature>
<dbReference type="Proteomes" id="UP000320762">
    <property type="component" value="Unassembled WGS sequence"/>
</dbReference>
<evidence type="ECO:0008006" key="4">
    <source>
        <dbReference type="Google" id="ProtNLM"/>
    </source>
</evidence>
<protein>
    <recommendedName>
        <fullName evidence="4">NAD(P)-binding domain-containing protein</fullName>
    </recommendedName>
</protein>
<sequence>MHVILTGATGTIGLPVLRLLLSDPAVTRVTALTRRAFEVPACPDGDLVVEGKAMRGEEEPGAAREANGKMTKDANGATNGHHPSKSTYDPSKLDIIVHTDYANYPPELLARLRGARAAIWAQGISQTEVPKDEYVRITVDYPLAAARAFAGLTSGAEPFTFVYVSGQLAMTSELTPVYFGRIKGRAERLLTELAAASLSPASTSTSIAPLRVLHVRPGIVEVPRRHRPAAPGVRNAERTLSPIFRFFAPGLLSPVGMVADVLVDLAVRTGGDLAMGTGAGGPPAGYTEKERKQPAPENGLTVTSPQIKRWADVREALGDSAKSSGASIQRASKTERFKLPNLLECAAPGQNFIDSC</sequence>
<gene>
    <name evidence="2" type="ORF">BD626DRAFT_588912</name>
</gene>
<feature type="compositionally biased region" description="Basic and acidic residues" evidence="1">
    <location>
        <begin position="55"/>
        <end position="72"/>
    </location>
</feature>
<dbReference type="SUPFAM" id="SSF51735">
    <property type="entry name" value="NAD(P)-binding Rossmann-fold domains"/>
    <property type="match status" value="1"/>
</dbReference>
<comment type="caution">
    <text evidence="2">The sequence shown here is derived from an EMBL/GenBank/DDBJ whole genome shotgun (WGS) entry which is preliminary data.</text>
</comment>